<comment type="caution">
    <text evidence="1">The sequence shown here is derived from an EMBL/GenBank/DDBJ whole genome shotgun (WGS) entry which is preliminary data.</text>
</comment>
<proteinExistence type="predicted"/>
<reference evidence="1" key="1">
    <citation type="submission" date="2013-11" db="EMBL/GenBank/DDBJ databases">
        <title>Microbial diversity, functional groups and degradation webs in Northern and Southern Mediterranean and Red Sea marine crude oil polluted sites.</title>
        <authorList>
            <person name="Daffonchio D."/>
            <person name="Mapelli F."/>
            <person name="Ferrer M."/>
            <person name="Richter M."/>
            <person name="Cherif A."/>
            <person name="Malkawi H.I."/>
            <person name="Yakimov M.M."/>
            <person name="Abdel-Fattah Y.R."/>
            <person name="Blaghen M."/>
            <person name="Golyshin P.N."/>
            <person name="Kalogerakis N."/>
            <person name="Boon N."/>
            <person name="Magagnini M."/>
            <person name="Fava F."/>
        </authorList>
    </citation>
    <scope>NUCLEOTIDE SEQUENCE</scope>
</reference>
<evidence type="ECO:0000313" key="1">
    <source>
        <dbReference type="EMBL" id="KTF05742.1"/>
    </source>
</evidence>
<dbReference type="EMBL" id="AYSL01001596">
    <property type="protein sequence ID" value="KTF05742.1"/>
    <property type="molecule type" value="Genomic_DNA"/>
</dbReference>
<sequence length="44" mass="4822">MHIGLHSKSPTDLAKLSYNNSLKNQQLAIASSFQFISNACNSKI</sequence>
<organism evidence="1">
    <name type="scientific">marine sediment metagenome</name>
    <dbReference type="NCBI Taxonomy" id="412755"/>
    <lineage>
        <taxon>unclassified sequences</taxon>
        <taxon>metagenomes</taxon>
        <taxon>ecological metagenomes</taxon>
    </lineage>
</organism>
<protein>
    <submittedName>
        <fullName evidence="1">Uncharacterized protein</fullName>
    </submittedName>
</protein>
<gene>
    <name evidence="1" type="ORF">MGSAQ_002762</name>
</gene>
<name>A0A1B6NS33_9ZZZZ</name>
<dbReference type="AlphaFoldDB" id="A0A1B6NS33"/>
<accession>A0A1B6NS33</accession>